<feature type="compositionally biased region" description="Acidic residues" evidence="4">
    <location>
        <begin position="364"/>
        <end position="375"/>
    </location>
</feature>
<evidence type="ECO:0000256" key="4">
    <source>
        <dbReference type="SAM" id="MobiDB-lite"/>
    </source>
</evidence>
<evidence type="ECO:0000313" key="7">
    <source>
        <dbReference type="Proteomes" id="UP001324427"/>
    </source>
</evidence>
<feature type="region of interest" description="Disordered" evidence="4">
    <location>
        <begin position="57"/>
        <end position="83"/>
    </location>
</feature>
<feature type="region of interest" description="Disordered" evidence="4">
    <location>
        <begin position="210"/>
        <end position="280"/>
    </location>
</feature>
<feature type="region of interest" description="Disordered" evidence="4">
    <location>
        <begin position="98"/>
        <end position="151"/>
    </location>
</feature>
<sequence length="384" mass="42531">MSASRPKLLLIGSHRIASLTFTFPPRTRPHRTAPPLPQHHEHPLRAFSTLIRTRQTQDHLPTLSPATREPEAARPRKRRNASSVALAHRIMLIHTPTEACAAPVSDDESGSEGVPDMIPARGKAKADPEPAEAEAEEEEEEEEEEEDGGEDEYRVEKILKHDFQDDGTVVYQIKWLGYEDASDLTWEPTENIVTGAKEILKAYHKKIGGEPVYEAPPAKSSGKKKGDRASTGGGKRKASDAFAADSPAPTAVSKKKGRRSNGVAAGADDEPGKRVLPQGTWDTDVLRVTSIIEESVPVSGDTKGRGREKESKELIGLLEWRDSAAKTQHKMKVLRQKVPQRLLDYYEQHLVFTHTADELKQQQQEEEEAEAEAEAEDARMEEVA</sequence>
<dbReference type="AlphaFoldDB" id="A0AAV9J5H3"/>
<dbReference type="Pfam" id="PF01393">
    <property type="entry name" value="Chromo_shadow"/>
    <property type="match status" value="1"/>
</dbReference>
<dbReference type="Pfam" id="PF00385">
    <property type="entry name" value="Chromo"/>
    <property type="match status" value="1"/>
</dbReference>
<comment type="subcellular location">
    <subcellularLocation>
        <location evidence="1">Nucleus</location>
    </subcellularLocation>
</comment>
<dbReference type="PROSITE" id="PS00598">
    <property type="entry name" value="CHROMO_1"/>
    <property type="match status" value="1"/>
</dbReference>
<dbReference type="InterPro" id="IPR016197">
    <property type="entry name" value="Chromo-like_dom_sf"/>
</dbReference>
<dbReference type="InterPro" id="IPR008251">
    <property type="entry name" value="Chromo_shadow_dom"/>
</dbReference>
<comment type="subunit">
    <text evidence="2">Component of the NuA4 histone acetyltransferase complex.</text>
</comment>
<keyword evidence="3" id="KW-0539">Nucleus</keyword>
<feature type="compositionally biased region" description="Low complexity" evidence="4">
    <location>
        <begin position="240"/>
        <end position="251"/>
    </location>
</feature>
<feature type="region of interest" description="Disordered" evidence="4">
    <location>
        <begin position="358"/>
        <end position="384"/>
    </location>
</feature>
<dbReference type="EMBL" id="JAVFHQ010000079">
    <property type="protein sequence ID" value="KAK4539904.1"/>
    <property type="molecule type" value="Genomic_DNA"/>
</dbReference>
<dbReference type="GO" id="GO:0006338">
    <property type="term" value="P:chromatin remodeling"/>
    <property type="evidence" value="ECO:0007669"/>
    <property type="project" value="UniProtKB-ARBA"/>
</dbReference>
<dbReference type="InterPro" id="IPR000953">
    <property type="entry name" value="Chromo/chromo_shadow_dom"/>
</dbReference>
<dbReference type="SMART" id="SM00298">
    <property type="entry name" value="CHROMO"/>
    <property type="match status" value="1"/>
</dbReference>
<feature type="compositionally biased region" description="Acidic residues" evidence="4">
    <location>
        <begin position="129"/>
        <end position="150"/>
    </location>
</feature>
<evidence type="ECO:0000256" key="3">
    <source>
        <dbReference type="ARBA" id="ARBA00023242"/>
    </source>
</evidence>
<proteinExistence type="predicted"/>
<protein>
    <recommendedName>
        <fullName evidence="5">Chromo domain-containing protein</fullName>
    </recommendedName>
</protein>
<keyword evidence="7" id="KW-1185">Reference proteome</keyword>
<dbReference type="GO" id="GO:0005634">
    <property type="term" value="C:nucleus"/>
    <property type="evidence" value="ECO:0007669"/>
    <property type="project" value="UniProtKB-SubCell"/>
</dbReference>
<dbReference type="CDD" id="cd00024">
    <property type="entry name" value="CD_CSD"/>
    <property type="match status" value="1"/>
</dbReference>
<evidence type="ECO:0000259" key="5">
    <source>
        <dbReference type="PROSITE" id="PS50013"/>
    </source>
</evidence>
<evidence type="ECO:0000313" key="6">
    <source>
        <dbReference type="EMBL" id="KAK4539904.1"/>
    </source>
</evidence>
<dbReference type="SMART" id="SM00300">
    <property type="entry name" value="ChSh"/>
    <property type="match status" value="1"/>
</dbReference>
<dbReference type="GO" id="GO:0000792">
    <property type="term" value="C:heterochromatin"/>
    <property type="evidence" value="ECO:0007669"/>
    <property type="project" value="UniProtKB-ARBA"/>
</dbReference>
<organism evidence="6 7">
    <name type="scientific">Oleoguttula mirabilis</name>
    <dbReference type="NCBI Taxonomy" id="1507867"/>
    <lineage>
        <taxon>Eukaryota</taxon>
        <taxon>Fungi</taxon>
        <taxon>Dikarya</taxon>
        <taxon>Ascomycota</taxon>
        <taxon>Pezizomycotina</taxon>
        <taxon>Dothideomycetes</taxon>
        <taxon>Dothideomycetidae</taxon>
        <taxon>Mycosphaerellales</taxon>
        <taxon>Teratosphaeriaceae</taxon>
        <taxon>Oleoguttula</taxon>
    </lineage>
</organism>
<dbReference type="PANTHER" id="PTHR22812">
    <property type="entry name" value="CHROMOBOX PROTEIN"/>
    <property type="match status" value="1"/>
</dbReference>
<gene>
    <name evidence="6" type="ORF">LTR36_009946</name>
</gene>
<evidence type="ECO:0000256" key="2">
    <source>
        <dbReference type="ARBA" id="ARBA00011353"/>
    </source>
</evidence>
<accession>A0AAV9J5H3</accession>
<dbReference type="InterPro" id="IPR023780">
    <property type="entry name" value="Chromo_domain"/>
</dbReference>
<dbReference type="SUPFAM" id="SSF54160">
    <property type="entry name" value="Chromo domain-like"/>
    <property type="match status" value="2"/>
</dbReference>
<dbReference type="Gene3D" id="2.40.50.40">
    <property type="match status" value="2"/>
</dbReference>
<evidence type="ECO:0000256" key="1">
    <source>
        <dbReference type="ARBA" id="ARBA00004123"/>
    </source>
</evidence>
<name>A0AAV9J5H3_9PEZI</name>
<feature type="domain" description="Chromo" evidence="5">
    <location>
        <begin position="153"/>
        <end position="206"/>
    </location>
</feature>
<dbReference type="InterPro" id="IPR023779">
    <property type="entry name" value="Chromodomain_CS"/>
</dbReference>
<comment type="caution">
    <text evidence="6">The sequence shown here is derived from an EMBL/GenBank/DDBJ whole genome shotgun (WGS) entry which is preliminary data.</text>
</comment>
<dbReference type="InterPro" id="IPR051219">
    <property type="entry name" value="Heterochromatin_chromo-domain"/>
</dbReference>
<dbReference type="Proteomes" id="UP001324427">
    <property type="component" value="Unassembled WGS sequence"/>
</dbReference>
<dbReference type="PROSITE" id="PS50013">
    <property type="entry name" value="CHROMO_2"/>
    <property type="match status" value="1"/>
</dbReference>
<reference evidence="6 7" key="1">
    <citation type="submission" date="2021-11" db="EMBL/GenBank/DDBJ databases">
        <title>Black yeast isolated from Biological Soil Crust.</title>
        <authorList>
            <person name="Kurbessoian T."/>
        </authorList>
    </citation>
    <scope>NUCLEOTIDE SEQUENCE [LARGE SCALE GENOMIC DNA]</scope>
    <source>
        <strain evidence="6 7">CCFEE 5522</strain>
    </source>
</reference>